<gene>
    <name evidence="6" type="ORF">CP49_28285</name>
</gene>
<dbReference type="InterPro" id="IPR000595">
    <property type="entry name" value="cNMP-bd_dom"/>
</dbReference>
<evidence type="ECO:0000256" key="1">
    <source>
        <dbReference type="ARBA" id="ARBA00023015"/>
    </source>
</evidence>
<reference evidence="6 7" key="1">
    <citation type="submission" date="2014-03" db="EMBL/GenBank/DDBJ databases">
        <title>Bradyrhizobium valentinum sp. nov., isolated from effective nodules of Lupinus mariae-josephae, a lupine endemic of basic-lime soils in Eastern Spain.</title>
        <authorList>
            <person name="Duran D."/>
            <person name="Rey L."/>
            <person name="Navarro A."/>
            <person name="Busquets A."/>
            <person name="Imperial J."/>
            <person name="Ruiz-Argueso T."/>
        </authorList>
    </citation>
    <scope>NUCLEOTIDE SEQUENCE [LARGE SCALE GENOMIC DNA]</scope>
    <source>
        <strain evidence="6 7">LmjM3</strain>
    </source>
</reference>
<comment type="caution">
    <text evidence="6">The sequence shown here is derived from an EMBL/GenBank/DDBJ whole genome shotgun (WGS) entry which is preliminary data.</text>
</comment>
<dbReference type="GO" id="GO:0003700">
    <property type="term" value="F:DNA-binding transcription factor activity"/>
    <property type="evidence" value="ECO:0007669"/>
    <property type="project" value="TreeGrafter"/>
</dbReference>
<evidence type="ECO:0000313" key="6">
    <source>
        <dbReference type="EMBL" id="KRQ95279.1"/>
    </source>
</evidence>
<keyword evidence="3" id="KW-0804">Transcription</keyword>
<dbReference type="PROSITE" id="PS50042">
    <property type="entry name" value="CNMP_BINDING_3"/>
    <property type="match status" value="1"/>
</dbReference>
<feature type="domain" description="Cyclic nucleotide-binding" evidence="4">
    <location>
        <begin position="11"/>
        <end position="109"/>
    </location>
</feature>
<dbReference type="InterPro" id="IPR050397">
    <property type="entry name" value="Env_Response_Regulators"/>
</dbReference>
<dbReference type="InterPro" id="IPR012318">
    <property type="entry name" value="HTH_CRP"/>
</dbReference>
<dbReference type="AlphaFoldDB" id="A0A0R3KRU7"/>
<accession>A0A0R3KRU7</accession>
<feature type="domain" description="HTH crp-type" evidence="5">
    <location>
        <begin position="145"/>
        <end position="211"/>
    </location>
</feature>
<dbReference type="STRING" id="1518501.CQ10_41515"/>
<dbReference type="PANTHER" id="PTHR24567:SF74">
    <property type="entry name" value="HTH-TYPE TRANSCRIPTIONAL REGULATOR ARCR"/>
    <property type="match status" value="1"/>
</dbReference>
<protein>
    <submittedName>
        <fullName evidence="6">Crp/Fnr family transcriptional regulator</fullName>
    </submittedName>
</protein>
<dbReference type="SUPFAM" id="SSF51206">
    <property type="entry name" value="cAMP-binding domain-like"/>
    <property type="match status" value="1"/>
</dbReference>
<dbReference type="RefSeq" id="WP_057854757.1">
    <property type="nucleotide sequence ID" value="NZ_LLXX01000203.1"/>
</dbReference>
<dbReference type="Proteomes" id="UP000051913">
    <property type="component" value="Unassembled WGS sequence"/>
</dbReference>
<keyword evidence="1" id="KW-0805">Transcription regulation</keyword>
<keyword evidence="2" id="KW-0238">DNA-binding</keyword>
<evidence type="ECO:0000313" key="7">
    <source>
        <dbReference type="Proteomes" id="UP000051913"/>
    </source>
</evidence>
<sequence>MDSAPRSPNGFLSSLTADDFELVRPHLRAADLSPDMVLVEIDETLKRAYLPHKGVISLVVKLARGEHVQIAMIGRDSIFGALAALGDPIALNSAVVLVPGAASTIDLDQLRAAADQSATLRTALVRHGLAIYAQIQQTAGCNASHTVESRLARCLLHTRDLSGSDKLVLTQEAMAQMIGARRNSVSLVANTLQHANFIHYSRGHIEITNVDGLIKTSCECYATVKAQYTRLLHPRIHSAAA</sequence>
<dbReference type="Gene3D" id="1.10.10.10">
    <property type="entry name" value="Winged helix-like DNA-binding domain superfamily/Winged helix DNA-binding domain"/>
    <property type="match status" value="1"/>
</dbReference>
<dbReference type="GO" id="GO:0003677">
    <property type="term" value="F:DNA binding"/>
    <property type="evidence" value="ECO:0007669"/>
    <property type="project" value="UniProtKB-KW"/>
</dbReference>
<dbReference type="OrthoDB" id="7506088at2"/>
<keyword evidence="7" id="KW-1185">Reference proteome</keyword>
<dbReference type="SUPFAM" id="SSF46785">
    <property type="entry name" value="Winged helix' DNA-binding domain"/>
    <property type="match status" value="1"/>
</dbReference>
<dbReference type="EMBL" id="LLXX01000203">
    <property type="protein sequence ID" value="KRQ95279.1"/>
    <property type="molecule type" value="Genomic_DNA"/>
</dbReference>
<dbReference type="InterPro" id="IPR036388">
    <property type="entry name" value="WH-like_DNA-bd_sf"/>
</dbReference>
<dbReference type="Pfam" id="PF00027">
    <property type="entry name" value="cNMP_binding"/>
    <property type="match status" value="1"/>
</dbReference>
<proteinExistence type="predicted"/>
<evidence type="ECO:0000259" key="5">
    <source>
        <dbReference type="PROSITE" id="PS51063"/>
    </source>
</evidence>
<dbReference type="GO" id="GO:0005829">
    <property type="term" value="C:cytosol"/>
    <property type="evidence" value="ECO:0007669"/>
    <property type="project" value="TreeGrafter"/>
</dbReference>
<name>A0A0R3KRU7_9BRAD</name>
<dbReference type="PROSITE" id="PS51063">
    <property type="entry name" value="HTH_CRP_2"/>
    <property type="match status" value="1"/>
</dbReference>
<dbReference type="Gene3D" id="2.60.120.10">
    <property type="entry name" value="Jelly Rolls"/>
    <property type="match status" value="1"/>
</dbReference>
<evidence type="ECO:0000256" key="3">
    <source>
        <dbReference type="ARBA" id="ARBA00023163"/>
    </source>
</evidence>
<evidence type="ECO:0000259" key="4">
    <source>
        <dbReference type="PROSITE" id="PS50042"/>
    </source>
</evidence>
<organism evidence="6 7">
    <name type="scientific">Bradyrhizobium valentinum</name>
    <dbReference type="NCBI Taxonomy" id="1518501"/>
    <lineage>
        <taxon>Bacteria</taxon>
        <taxon>Pseudomonadati</taxon>
        <taxon>Pseudomonadota</taxon>
        <taxon>Alphaproteobacteria</taxon>
        <taxon>Hyphomicrobiales</taxon>
        <taxon>Nitrobacteraceae</taxon>
        <taxon>Bradyrhizobium</taxon>
    </lineage>
</organism>
<dbReference type="Pfam" id="PF13545">
    <property type="entry name" value="HTH_Crp_2"/>
    <property type="match status" value="1"/>
</dbReference>
<dbReference type="InterPro" id="IPR014710">
    <property type="entry name" value="RmlC-like_jellyroll"/>
</dbReference>
<dbReference type="PANTHER" id="PTHR24567">
    <property type="entry name" value="CRP FAMILY TRANSCRIPTIONAL REGULATORY PROTEIN"/>
    <property type="match status" value="1"/>
</dbReference>
<dbReference type="InterPro" id="IPR036390">
    <property type="entry name" value="WH_DNA-bd_sf"/>
</dbReference>
<dbReference type="FunFam" id="1.10.10.10:FF:000474">
    <property type="entry name" value="Putative transcriptional regulator, Crp/Fnr family"/>
    <property type="match status" value="1"/>
</dbReference>
<dbReference type="InterPro" id="IPR018490">
    <property type="entry name" value="cNMP-bd_dom_sf"/>
</dbReference>
<evidence type="ECO:0000256" key="2">
    <source>
        <dbReference type="ARBA" id="ARBA00023125"/>
    </source>
</evidence>